<accession>A0ACD3AGA5</accession>
<gene>
    <name evidence="1" type="ORF">BDN72DRAFT_299266</name>
</gene>
<protein>
    <submittedName>
        <fullName evidence="1">Uncharacterized protein</fullName>
    </submittedName>
</protein>
<evidence type="ECO:0000313" key="1">
    <source>
        <dbReference type="EMBL" id="TFK63877.1"/>
    </source>
</evidence>
<organism evidence="1 2">
    <name type="scientific">Pluteus cervinus</name>
    <dbReference type="NCBI Taxonomy" id="181527"/>
    <lineage>
        <taxon>Eukaryota</taxon>
        <taxon>Fungi</taxon>
        <taxon>Dikarya</taxon>
        <taxon>Basidiomycota</taxon>
        <taxon>Agaricomycotina</taxon>
        <taxon>Agaricomycetes</taxon>
        <taxon>Agaricomycetidae</taxon>
        <taxon>Agaricales</taxon>
        <taxon>Pluteineae</taxon>
        <taxon>Pluteaceae</taxon>
        <taxon>Pluteus</taxon>
    </lineage>
</organism>
<sequence length="138" mass="14801">MATLQVFLGAPHVKLARRPLIKAANEAKRIQIIGPSTFLAGITKLHAPSTSPRRSTFNSLEACIRHPQTQVAYALWSVERFSGTTSSSARTFLPDPKPVSPSSSSSPPASPAPPPPRKLRRGPVLILLSPTFLLPTST</sequence>
<dbReference type="Proteomes" id="UP000308600">
    <property type="component" value="Unassembled WGS sequence"/>
</dbReference>
<name>A0ACD3AGA5_9AGAR</name>
<evidence type="ECO:0000313" key="2">
    <source>
        <dbReference type="Proteomes" id="UP000308600"/>
    </source>
</evidence>
<proteinExistence type="predicted"/>
<reference evidence="1 2" key="1">
    <citation type="journal article" date="2019" name="Nat. Ecol. Evol.">
        <title>Megaphylogeny resolves global patterns of mushroom evolution.</title>
        <authorList>
            <person name="Varga T."/>
            <person name="Krizsan K."/>
            <person name="Foldi C."/>
            <person name="Dima B."/>
            <person name="Sanchez-Garcia M."/>
            <person name="Sanchez-Ramirez S."/>
            <person name="Szollosi G.J."/>
            <person name="Szarkandi J.G."/>
            <person name="Papp V."/>
            <person name="Albert L."/>
            <person name="Andreopoulos W."/>
            <person name="Angelini C."/>
            <person name="Antonin V."/>
            <person name="Barry K.W."/>
            <person name="Bougher N.L."/>
            <person name="Buchanan P."/>
            <person name="Buyck B."/>
            <person name="Bense V."/>
            <person name="Catcheside P."/>
            <person name="Chovatia M."/>
            <person name="Cooper J."/>
            <person name="Damon W."/>
            <person name="Desjardin D."/>
            <person name="Finy P."/>
            <person name="Geml J."/>
            <person name="Haridas S."/>
            <person name="Hughes K."/>
            <person name="Justo A."/>
            <person name="Karasinski D."/>
            <person name="Kautmanova I."/>
            <person name="Kiss B."/>
            <person name="Kocsube S."/>
            <person name="Kotiranta H."/>
            <person name="LaButti K.M."/>
            <person name="Lechner B.E."/>
            <person name="Liimatainen K."/>
            <person name="Lipzen A."/>
            <person name="Lukacs Z."/>
            <person name="Mihaltcheva S."/>
            <person name="Morgado L.N."/>
            <person name="Niskanen T."/>
            <person name="Noordeloos M.E."/>
            <person name="Ohm R.A."/>
            <person name="Ortiz-Santana B."/>
            <person name="Ovrebo C."/>
            <person name="Racz N."/>
            <person name="Riley R."/>
            <person name="Savchenko A."/>
            <person name="Shiryaev A."/>
            <person name="Soop K."/>
            <person name="Spirin V."/>
            <person name="Szebenyi C."/>
            <person name="Tomsovsky M."/>
            <person name="Tulloss R.E."/>
            <person name="Uehling J."/>
            <person name="Grigoriev I.V."/>
            <person name="Vagvolgyi C."/>
            <person name="Papp T."/>
            <person name="Martin F.M."/>
            <person name="Miettinen O."/>
            <person name="Hibbett D.S."/>
            <person name="Nagy L.G."/>
        </authorList>
    </citation>
    <scope>NUCLEOTIDE SEQUENCE [LARGE SCALE GENOMIC DNA]</scope>
    <source>
        <strain evidence="1 2">NL-1719</strain>
    </source>
</reference>
<keyword evidence="2" id="KW-1185">Reference proteome</keyword>
<dbReference type="EMBL" id="ML208500">
    <property type="protein sequence ID" value="TFK63877.1"/>
    <property type="molecule type" value="Genomic_DNA"/>
</dbReference>